<dbReference type="Pfam" id="PF12237">
    <property type="entry name" value="PCIF1_WW"/>
    <property type="match status" value="1"/>
</dbReference>
<feature type="domain" description="PCIF1 WW" evidence="2">
    <location>
        <begin position="339"/>
        <end position="518"/>
    </location>
</feature>
<name>A0A1X0P0J4_9TRYP</name>
<evidence type="ECO:0000259" key="2">
    <source>
        <dbReference type="Pfam" id="PF12237"/>
    </source>
</evidence>
<evidence type="ECO:0000256" key="1">
    <source>
        <dbReference type="SAM" id="MobiDB-lite"/>
    </source>
</evidence>
<dbReference type="InterPro" id="IPR022035">
    <property type="entry name" value="PCIF1_WW"/>
</dbReference>
<keyword evidence="4" id="KW-1185">Reference proteome</keyword>
<protein>
    <submittedName>
        <fullName evidence="3">Putative phosphorylated CTD-interacting factor 1-like</fullName>
    </submittedName>
</protein>
<dbReference type="RefSeq" id="XP_028884394.1">
    <property type="nucleotide sequence ID" value="XM_029023991.1"/>
</dbReference>
<dbReference type="OrthoDB" id="193787at2759"/>
<dbReference type="EMBL" id="NBCO01000008">
    <property type="protein sequence ID" value="ORC90328.1"/>
    <property type="molecule type" value="Genomic_DNA"/>
</dbReference>
<dbReference type="PANTHER" id="PTHR21727:SF0">
    <property type="entry name" value="MRNA (2'-O-METHYLADENOSINE-N(6)-)-METHYLTRANSFERASE"/>
    <property type="match status" value="1"/>
</dbReference>
<dbReference type="GO" id="GO:0099122">
    <property type="term" value="F:RNA polymerase II C-terminal domain binding"/>
    <property type="evidence" value="ECO:0007669"/>
    <property type="project" value="InterPro"/>
</dbReference>
<comment type="caution">
    <text evidence="3">The sequence shown here is derived from an EMBL/GenBank/DDBJ whole genome shotgun (WGS) entry which is preliminary data.</text>
</comment>
<accession>A0A1X0P0J4</accession>
<organism evidence="3 4">
    <name type="scientific">Trypanosoma theileri</name>
    <dbReference type="NCBI Taxonomy" id="67003"/>
    <lineage>
        <taxon>Eukaryota</taxon>
        <taxon>Discoba</taxon>
        <taxon>Euglenozoa</taxon>
        <taxon>Kinetoplastea</taxon>
        <taxon>Metakinetoplastina</taxon>
        <taxon>Trypanosomatida</taxon>
        <taxon>Trypanosomatidae</taxon>
        <taxon>Trypanosoma</taxon>
    </lineage>
</organism>
<sequence>MGSVEKCTCVEDPHNVGILTEVLRYQSACQLAQQLADLTAEELHSDRHESKGLMTAVIFEGLKAAAVATPPPPPSTINTNTNTKTISNSNTNSMGRNCTWEESTRTWVHPVLDVYRRARVYEAGSDNVTSVQTLEGVVLAKGCVLGVLRSESTNKEQGQEQEEEETKREVPLETLKLVEPISLYHDALLPAFECISAHRASRSAVHWFLEKLCGAPTKLLTSFNQKRRRAWALADRLTILFFEERRRLAKMKERLVRESAAGITLKYIKLVSAEEEEEEERDGMMMLKIHIQDNTEDKWFYNACMGQNKPTNLYDIHITLQIRTEHVERLRKLAACCVDEHFRMALALLLLRYAGLSGGKWEQESGWHAGVPSSVFDVLVSTFHVRAECFASPLNSTLPQYFSAFPDTDSFFGCCGNFFNSDEVLQLGESNPNEKTENKGILSLEANPPFDHEVIAAGLRRALEYLEKIPPTIPLSFVFILPDSTQANGIAVRQEAEESRFFRGGCVLSPQQSMYVHGARHIVRTADNRNGKSLNVHKRRRSPSPTNDEHLVALSCATRILVLQNDKAATMLPAEVGLNKVRSVWESLSSTRGVQ</sequence>
<dbReference type="VEuPathDB" id="TriTrypDB:TM35_000081260"/>
<dbReference type="AlphaFoldDB" id="A0A1X0P0J4"/>
<feature type="compositionally biased region" description="Low complexity" evidence="1">
    <location>
        <begin position="76"/>
        <end position="93"/>
    </location>
</feature>
<reference evidence="3 4" key="1">
    <citation type="submission" date="2017-03" db="EMBL/GenBank/DDBJ databases">
        <title>An alternative strategy for trypanosome survival in the mammalian bloodstream revealed through genome and transcriptome analysis of the ubiquitous bovine parasite Trypanosoma (Megatrypanum) theileri.</title>
        <authorList>
            <person name="Kelly S."/>
            <person name="Ivens A."/>
            <person name="Mott A."/>
            <person name="O'Neill E."/>
            <person name="Emms D."/>
            <person name="Macleod O."/>
            <person name="Voorheis P."/>
            <person name="Matthews J."/>
            <person name="Matthews K."/>
            <person name="Carrington M."/>
        </authorList>
    </citation>
    <scope>NUCLEOTIDE SEQUENCE [LARGE SCALE GENOMIC DNA]</scope>
    <source>
        <strain evidence="3">Edinburgh</strain>
    </source>
</reference>
<gene>
    <name evidence="3" type="ORF">TM35_000081260</name>
</gene>
<dbReference type="PANTHER" id="PTHR21727">
    <property type="entry name" value="PHOSPHORYLATED CTD INTERACTING FACTOR 1"/>
    <property type="match status" value="1"/>
</dbReference>
<dbReference type="InterPro" id="IPR039881">
    <property type="entry name" value="PCIF1-like"/>
</dbReference>
<dbReference type="GeneID" id="39983771"/>
<feature type="region of interest" description="Disordered" evidence="1">
    <location>
        <begin position="70"/>
        <end position="97"/>
    </location>
</feature>
<evidence type="ECO:0000313" key="3">
    <source>
        <dbReference type="EMBL" id="ORC90328.1"/>
    </source>
</evidence>
<dbReference type="GO" id="GO:0016422">
    <property type="term" value="F:mRNA (2'-O-methyladenosine-N6-)-methyltransferase activity"/>
    <property type="evidence" value="ECO:0007669"/>
    <property type="project" value="InterPro"/>
</dbReference>
<proteinExistence type="predicted"/>
<dbReference type="Proteomes" id="UP000192257">
    <property type="component" value="Unassembled WGS sequence"/>
</dbReference>
<evidence type="ECO:0000313" key="4">
    <source>
        <dbReference type="Proteomes" id="UP000192257"/>
    </source>
</evidence>